<comment type="caution">
    <text evidence="5">The sequence shown here is derived from an EMBL/GenBank/DDBJ whole genome shotgun (WGS) entry which is preliminary data.</text>
</comment>
<feature type="domain" description="Mediator complex subunit 15 KIX" evidence="4">
    <location>
        <begin position="19"/>
        <end position="97"/>
    </location>
</feature>
<proteinExistence type="predicted"/>
<feature type="compositionally biased region" description="Low complexity" evidence="3">
    <location>
        <begin position="336"/>
        <end position="367"/>
    </location>
</feature>
<keyword evidence="2" id="KW-0539">Nucleus</keyword>
<dbReference type="GO" id="GO:0003713">
    <property type="term" value="F:transcription coactivator activity"/>
    <property type="evidence" value="ECO:0007669"/>
    <property type="project" value="InterPro"/>
</dbReference>
<feature type="non-terminal residue" evidence="5">
    <location>
        <position position="1"/>
    </location>
</feature>
<feature type="region of interest" description="Disordered" evidence="3">
    <location>
        <begin position="250"/>
        <end position="522"/>
    </location>
</feature>
<feature type="compositionally biased region" description="Low complexity" evidence="3">
    <location>
        <begin position="391"/>
        <end position="428"/>
    </location>
</feature>
<evidence type="ECO:0000259" key="4">
    <source>
        <dbReference type="Pfam" id="PF16987"/>
    </source>
</evidence>
<dbReference type="PANTHER" id="PTHR33137">
    <property type="entry name" value="MEDIATOR OF RNA POLYMERASE II TRANSCRIPTION SUBUNIT 15A-RELATED"/>
    <property type="match status" value="1"/>
</dbReference>
<dbReference type="GO" id="GO:0031490">
    <property type="term" value="F:chromatin DNA binding"/>
    <property type="evidence" value="ECO:0007669"/>
    <property type="project" value="InterPro"/>
</dbReference>
<evidence type="ECO:0000313" key="5">
    <source>
        <dbReference type="EMBL" id="KAG6571702.1"/>
    </source>
</evidence>
<feature type="compositionally biased region" description="Polar residues" evidence="3">
    <location>
        <begin position="542"/>
        <end position="552"/>
    </location>
</feature>
<feature type="compositionally biased region" description="Low complexity" evidence="3">
    <location>
        <begin position="128"/>
        <end position="170"/>
    </location>
</feature>
<dbReference type="InterPro" id="IPR036546">
    <property type="entry name" value="MED15_KIX"/>
</dbReference>
<accession>A0AAV6LXM2</accession>
<evidence type="ECO:0000313" key="6">
    <source>
        <dbReference type="Proteomes" id="UP000685013"/>
    </source>
</evidence>
<sequence>MDTNNWRPTQGGEPGIEAGDWRSQLQPDSRQRIVNKIMETLKRHLPVSGHEGLSELKKIAVRFEEKIYTAATSQSDYLRKISLKMLTMETKSQTPMGTSLPSNPMVPSNKPLDSASQSMQPQVLNQGQSISVPQSSNQPQSRQQLLSQNIQNNIVSQSSSSLPSAVPPVSGLASSSMPNMVGQNPSMQNVSGIPQNSVGNAMGQGVPSNVFTNSQRPVQGRQVVSQQQQQQAQTQQQQFLFHQQQLQQQMMNKKLQQGSIPQQRMQSHIPQQQQNLMQPNQLQSSQQSAMQPSLSNLQQNQQSSIQQPTQSMLQQPQQPVLRQQPQSQQHAVMHPQSTMSQQTSLPSQQQQQLISQQPNSSNMQQNPLIGQQNSVGDMQQHLPQQSRSHGQQSNLSNMQSPPSQQQQLMAQQNNLSNLQQQQLGPQSNVSGLQQQQMHGTQSGNSNMQSDQHPMHMLQQNKVHMQQQPPQNASNLLSAQGPQGQLQSSQQLMSQIPLQSTQVQQQVPLHQQQQQQPNAMSHDLQQRLQVGGQAPSSLLQSQNVMDQQKQLYHSQRALPETSSTSLDSTAQTGQANGGDWQEEIYQKIKAMKELYFFELKEMYQKILPKVNQLESLPQQPKSEQLNKLKTFKLILERLIAFLQISKSNIVIGLKDKIGHYEKQIVSFLNSNRPRNPVSTLQPGQLPASHMQSIQQAQSQMTPLQSPDNQINPQLHSANMQGSVAPVQQNNMNNMNNMQHNSLPTFSGSAAQQNMTIPMQPGSSLESGQGNSLSSFQQVASGSLQQNPSNSSQRANNSSLPSQNGVNTLQPNIGSLQTNHNMLQHQHLKQDPQQQLKQQMQQRQMQQLKQQQMLQHQQQQQQPQLHQQQSQLHQQGKPQLPAQMQAHQLSHLNQIEMRQGLATKPGMFQHLPAAHRSGYTHQQQMKPGTSLPISPQIFQTASPQVAQNSSPQVDQQNLLSSITKVPPLQSASSPLVVLSPSTPVAPSPMPGDSEKPTSGVSTLTNAGNTGQQTSVSGTQVQSLAIGTPGISASPLLAEFSGTDGAYANALPTVSGKSSATVQPLERLIKAVKSMSPKALSASVNGIGSVVSMIDRVAGSAPGNGSRAAVGEDLVAMTKCRLQARNFVSHDGSNGTKKMRRYTSAMPLNVVSSAGSINDVFKPFTGAETSDLESTATSRAKRSRVEANHVLLEEIREINQRLIDTVVVISDEVVDPSALAAAADGSEGTIVKCSFSAVALSPSLKSQYMSAQMSPIQPLRLLVPTNYPNCSPILLDKFPVEVRKEYEDLSIKAKSRFSISLRNLSQPMSLGDIARTWDVCARTVVSEYAQQSGGGSFCSRMLVSWCFQNISSSNDSLGASNDVGTVAVRHLKSGFCSTMLIRRFHRAATWATPLLRDTTVGQIMELGVNKLQIGNSCYCTMLQNQMSKRFADKDMTDKDVNNSKPLYQTSERNIGDIRKHQIGENVSRKDKIDFLVNTLMDLRDSKEAVYGALDAWVAWEQDFPIASLKHALAVLEKENQWHRVVQVIKWMLSKGQGTTMNVYGQLIRALDMDHRAEEAHKFWVMKIGSDLHSVPWQLCRSMISIYYRNKMLEDLVKLFKDLEAFGRKPPEKSIVQRVADACEMLGLVEEKERVLVKYNYLFTDEKKGSIKKYKGKRKSTKGNQDNSYLMKKAQ</sequence>
<feature type="compositionally biased region" description="Polar residues" evidence="3">
    <location>
        <begin position="753"/>
        <end position="820"/>
    </location>
</feature>
<feature type="compositionally biased region" description="Low complexity" evidence="3">
    <location>
        <begin position="971"/>
        <end position="980"/>
    </location>
</feature>
<feature type="region of interest" description="Disordered" evidence="3">
    <location>
        <begin position="971"/>
        <end position="1015"/>
    </location>
</feature>
<feature type="compositionally biased region" description="Polar residues" evidence="3">
    <location>
        <begin position="994"/>
        <end position="1006"/>
    </location>
</feature>
<feature type="compositionally biased region" description="Polar residues" evidence="3">
    <location>
        <begin position="258"/>
        <end position="269"/>
    </location>
</feature>
<dbReference type="GO" id="GO:0005634">
    <property type="term" value="C:nucleus"/>
    <property type="evidence" value="ECO:0007669"/>
    <property type="project" value="UniProtKB-SubCell"/>
</dbReference>
<dbReference type="FunFam" id="1.10.246.20:FF:000003">
    <property type="entry name" value="Mediator of RNA polymerase II transcription subunit 15a"/>
    <property type="match status" value="1"/>
</dbReference>
<organism evidence="5 6">
    <name type="scientific">Cucurbita argyrosperma subsp. sororia</name>
    <dbReference type="NCBI Taxonomy" id="37648"/>
    <lineage>
        <taxon>Eukaryota</taxon>
        <taxon>Viridiplantae</taxon>
        <taxon>Streptophyta</taxon>
        <taxon>Embryophyta</taxon>
        <taxon>Tracheophyta</taxon>
        <taxon>Spermatophyta</taxon>
        <taxon>Magnoliopsida</taxon>
        <taxon>eudicotyledons</taxon>
        <taxon>Gunneridae</taxon>
        <taxon>Pentapetalae</taxon>
        <taxon>rosids</taxon>
        <taxon>fabids</taxon>
        <taxon>Cucurbitales</taxon>
        <taxon>Cucurbitaceae</taxon>
        <taxon>Cucurbiteae</taxon>
        <taxon>Cucurbita</taxon>
    </lineage>
</organism>
<reference evidence="5 6" key="1">
    <citation type="journal article" date="2021" name="Hortic Res">
        <title>The domestication of Cucurbita argyrosperma as revealed by the genome of its wild relative.</title>
        <authorList>
            <person name="Barrera-Redondo J."/>
            <person name="Sanchez-de la Vega G."/>
            <person name="Aguirre-Liguori J.A."/>
            <person name="Castellanos-Morales G."/>
            <person name="Gutierrez-Guerrero Y.T."/>
            <person name="Aguirre-Dugua X."/>
            <person name="Aguirre-Planter E."/>
            <person name="Tenaillon M.I."/>
            <person name="Lira-Saade R."/>
            <person name="Eguiarte L.E."/>
        </authorList>
    </citation>
    <scope>NUCLEOTIDE SEQUENCE [LARGE SCALE GENOMIC DNA]</scope>
    <source>
        <strain evidence="5">JBR-2021</strain>
    </source>
</reference>
<dbReference type="EMBL" id="JAGKQH010000019">
    <property type="protein sequence ID" value="KAG6571702.1"/>
    <property type="molecule type" value="Genomic_DNA"/>
</dbReference>
<feature type="compositionally biased region" description="Polar residues" evidence="3">
    <location>
        <begin position="368"/>
        <end position="390"/>
    </location>
</feature>
<dbReference type="PANTHER" id="PTHR33137:SF4">
    <property type="entry name" value="MEDIATOR OF RNA POLYMERASE II TRANSCRIPTION SUBUNIT 15A-RELATED"/>
    <property type="match status" value="1"/>
</dbReference>
<evidence type="ECO:0000256" key="3">
    <source>
        <dbReference type="SAM" id="MobiDB-lite"/>
    </source>
</evidence>
<feature type="compositionally biased region" description="Low complexity" evidence="3">
    <location>
        <begin position="475"/>
        <end position="515"/>
    </location>
</feature>
<feature type="compositionally biased region" description="Polar residues" evidence="3">
    <location>
        <begin position="92"/>
        <end position="106"/>
    </location>
</feature>
<feature type="compositionally biased region" description="Low complexity" evidence="3">
    <location>
        <begin position="215"/>
        <end position="226"/>
    </location>
</feature>
<gene>
    <name evidence="5" type="primary">MED15A</name>
    <name evidence="5" type="ORF">SDJN03_28430</name>
</gene>
<protein>
    <submittedName>
        <fullName evidence="5">Mediator of RNA polymerase II transcription subunit 15a</fullName>
    </submittedName>
</protein>
<feature type="compositionally biased region" description="Polar residues" evidence="3">
    <location>
        <begin position="114"/>
        <end position="127"/>
    </location>
</feature>
<dbReference type="Pfam" id="PF16987">
    <property type="entry name" value="KIX_2"/>
    <property type="match status" value="1"/>
</dbReference>
<feature type="compositionally biased region" description="Low complexity" evidence="3">
    <location>
        <begin position="270"/>
        <end position="329"/>
    </location>
</feature>
<feature type="compositionally biased region" description="Polar residues" evidence="3">
    <location>
        <begin position="559"/>
        <end position="573"/>
    </location>
</feature>
<feature type="compositionally biased region" description="Polar residues" evidence="3">
    <location>
        <begin position="172"/>
        <end position="199"/>
    </location>
</feature>
<dbReference type="InterPro" id="IPR044661">
    <property type="entry name" value="MED15a/b/c-like"/>
</dbReference>
<feature type="region of interest" description="Disordered" evidence="3">
    <location>
        <begin position="542"/>
        <end position="576"/>
    </location>
</feature>
<comment type="subcellular location">
    <subcellularLocation>
        <location evidence="1">Nucleus</location>
    </subcellularLocation>
</comment>
<name>A0AAV6LXM2_9ROSI</name>
<evidence type="ECO:0000256" key="2">
    <source>
        <dbReference type="ARBA" id="ARBA00023242"/>
    </source>
</evidence>
<feature type="region of interest" description="Disordered" evidence="3">
    <location>
        <begin position="1649"/>
        <end position="1671"/>
    </location>
</feature>
<feature type="compositionally biased region" description="Polar residues" evidence="3">
    <location>
        <begin position="429"/>
        <end position="474"/>
    </location>
</feature>
<feature type="region of interest" description="Disordered" evidence="3">
    <location>
        <begin position="92"/>
        <end position="226"/>
    </location>
</feature>
<dbReference type="Proteomes" id="UP000685013">
    <property type="component" value="Chromosome 19"/>
</dbReference>
<keyword evidence="6" id="KW-1185">Reference proteome</keyword>
<feature type="region of interest" description="Disordered" evidence="3">
    <location>
        <begin position="753"/>
        <end position="882"/>
    </location>
</feature>
<evidence type="ECO:0000256" key="1">
    <source>
        <dbReference type="ARBA" id="ARBA00004123"/>
    </source>
</evidence>
<feature type="compositionally biased region" description="Low complexity" evidence="3">
    <location>
        <begin position="829"/>
        <end position="878"/>
    </location>
</feature>
<feature type="region of interest" description="Disordered" evidence="3">
    <location>
        <begin position="1"/>
        <end position="26"/>
    </location>
</feature>